<reference evidence="2 3" key="1">
    <citation type="journal article" date="2007" name="Science">
        <title>The Fusarium graminearum genome reveals a link between localized polymorphism and pathogen specialization.</title>
        <authorList>
            <person name="Cuomo C.A."/>
            <person name="Gueldener U."/>
            <person name="Xu J.-R."/>
            <person name="Trail F."/>
            <person name="Turgeon B.G."/>
            <person name="Di Pietro A."/>
            <person name="Walton J.D."/>
            <person name="Ma L.-J."/>
            <person name="Baker S.E."/>
            <person name="Rep M."/>
            <person name="Adam G."/>
            <person name="Antoniw J."/>
            <person name="Baldwin T."/>
            <person name="Calvo S.E."/>
            <person name="Chang Y.-L."/>
            <person name="DeCaprio D."/>
            <person name="Gale L.R."/>
            <person name="Gnerre S."/>
            <person name="Goswami R.S."/>
            <person name="Hammond-Kosack K."/>
            <person name="Harris L.J."/>
            <person name="Hilburn K."/>
            <person name="Kennell J.C."/>
            <person name="Kroken S."/>
            <person name="Magnuson J.K."/>
            <person name="Mannhaupt G."/>
            <person name="Mauceli E.W."/>
            <person name="Mewes H.-W."/>
            <person name="Mitterbauer R."/>
            <person name="Muehlbauer G."/>
            <person name="Muensterkoetter M."/>
            <person name="Nelson D."/>
            <person name="O'Donnell K."/>
            <person name="Ouellet T."/>
            <person name="Qi W."/>
            <person name="Quesneville H."/>
            <person name="Roncero M.I.G."/>
            <person name="Seong K.-Y."/>
            <person name="Tetko I.V."/>
            <person name="Urban M."/>
            <person name="Waalwijk C."/>
            <person name="Ward T.J."/>
            <person name="Yao J."/>
            <person name="Birren B.W."/>
            <person name="Kistler H.C."/>
        </authorList>
    </citation>
    <scope>NUCLEOTIDE SEQUENCE [LARGE SCALE GENOMIC DNA]</scope>
    <source>
        <strain evidence="3">ATCC MYA-4620 / CBS 123657 / FGSC 9075 / NRRL 31084 / PH-1</strain>
        <strain evidence="2">PH-1 / ATCC MYA-4620 / FGSC 9075 / NRRL 31084</strain>
    </source>
</reference>
<accession>A0A0E0SPK0</accession>
<gene>
    <name evidence="1" type="ORF">FGRAMPH1_01T17679</name>
</gene>
<dbReference type="AlphaFoldDB" id="A0A098E526"/>
<accession>A0A098E526</accession>
<dbReference type="EnsemblFungi" id="CEF88363">
    <property type="protein sequence ID" value="CEF88363"/>
    <property type="gene ID" value="FGRRES_15294"/>
</dbReference>
<evidence type="ECO:0000313" key="2">
    <source>
        <dbReference type="EnsemblFungi" id="CEF88363"/>
    </source>
</evidence>
<protein>
    <submittedName>
        <fullName evidence="1">Chromosome 3, complete genome</fullName>
    </submittedName>
</protein>
<evidence type="ECO:0000313" key="3">
    <source>
        <dbReference type="Proteomes" id="UP000070720"/>
    </source>
</evidence>
<dbReference type="InParanoid" id="A0A098E526"/>
<reference evidence="2 3" key="2">
    <citation type="journal article" date="2010" name="Nature">
        <title>Comparative genomics reveals mobile pathogenicity chromosomes in Fusarium.</title>
        <authorList>
            <person name="Ma L.J."/>
            <person name="van der Does H.C."/>
            <person name="Borkovich K.A."/>
            <person name="Coleman J.J."/>
            <person name="Daboussi M.J."/>
            <person name="Di Pietro A."/>
            <person name="Dufresne M."/>
            <person name="Freitag M."/>
            <person name="Grabherr M."/>
            <person name="Henrissat B."/>
            <person name="Houterman P.M."/>
            <person name="Kang S."/>
            <person name="Shim W.B."/>
            <person name="Woloshuk C."/>
            <person name="Xie X."/>
            <person name="Xu J.R."/>
            <person name="Antoniw J."/>
            <person name="Baker S.E."/>
            <person name="Bluhm B.H."/>
            <person name="Breakspear A."/>
            <person name="Brown D.W."/>
            <person name="Butchko R.A."/>
            <person name="Chapman S."/>
            <person name="Coulson R."/>
            <person name="Coutinho P.M."/>
            <person name="Danchin E.G."/>
            <person name="Diener A."/>
            <person name="Gale L.R."/>
            <person name="Gardiner D.M."/>
            <person name="Goff S."/>
            <person name="Hammond-Kosack K.E."/>
            <person name="Hilburn K."/>
            <person name="Hua-Van A."/>
            <person name="Jonkers W."/>
            <person name="Kazan K."/>
            <person name="Kodira C.D."/>
            <person name="Koehrsen M."/>
            <person name="Kumar L."/>
            <person name="Lee Y.H."/>
            <person name="Li L."/>
            <person name="Manners J.M."/>
            <person name="Miranda-Saavedra D."/>
            <person name="Mukherjee M."/>
            <person name="Park G."/>
            <person name="Park J."/>
            <person name="Park S.Y."/>
            <person name="Proctor R.H."/>
            <person name="Regev A."/>
            <person name="Ruiz-Roldan M.C."/>
            <person name="Sain D."/>
            <person name="Sakthikumar S."/>
            <person name="Sykes S."/>
            <person name="Schwartz D.C."/>
            <person name="Turgeon B.G."/>
            <person name="Wapinski I."/>
            <person name="Yoder O."/>
            <person name="Young S."/>
            <person name="Zeng Q."/>
            <person name="Zhou S."/>
            <person name="Galagan J."/>
            <person name="Cuomo C.A."/>
            <person name="Kistler H.C."/>
            <person name="Rep M."/>
        </authorList>
    </citation>
    <scope>GENOME REANNOTATION</scope>
    <source>
        <strain evidence="3">ATCC MYA-4620 / CBS 123657 / FGSC 9075 / NRRL 31084 / PH-1</strain>
        <strain evidence="2">PH-1 / ATCC MYA-4620 / FGSC 9075 / NRRL 31084</strain>
    </source>
</reference>
<sequence length="87" mass="9676">MLDAWIALPLPSKSHVSDRSEWAWETSATPPLLRPFCALMEKKGIMITLFPMLCKGWAVPVGGRQVKVLFTALICYLSSDRPSVSNN</sequence>
<keyword evidence="3" id="KW-1185">Reference proteome</keyword>
<proteinExistence type="predicted"/>
<evidence type="ECO:0000313" key="1">
    <source>
        <dbReference type="EMBL" id="CEF88363.1"/>
    </source>
</evidence>
<dbReference type="EMBL" id="HG970334">
    <property type="protein sequence ID" value="CEF88363.1"/>
    <property type="molecule type" value="Genomic_DNA"/>
</dbReference>
<organism evidence="1 3">
    <name type="scientific">Gibberella zeae (strain ATCC MYA-4620 / CBS 123657 / FGSC 9075 / NRRL 31084 / PH-1)</name>
    <name type="common">Wheat head blight fungus</name>
    <name type="synonym">Fusarium graminearum</name>
    <dbReference type="NCBI Taxonomy" id="229533"/>
    <lineage>
        <taxon>Eukaryota</taxon>
        <taxon>Fungi</taxon>
        <taxon>Dikarya</taxon>
        <taxon>Ascomycota</taxon>
        <taxon>Pezizomycotina</taxon>
        <taxon>Sordariomycetes</taxon>
        <taxon>Hypocreomycetidae</taxon>
        <taxon>Hypocreales</taxon>
        <taxon>Nectriaceae</taxon>
        <taxon>Fusarium</taxon>
    </lineage>
</organism>
<reference evidence="2" key="4">
    <citation type="submission" date="2017-01" db="UniProtKB">
        <authorList>
            <consortium name="EnsemblFungi"/>
        </authorList>
    </citation>
    <scope>IDENTIFICATION</scope>
    <source>
        <strain evidence="2">PH-1 / ATCC MYA-4620 / FGSC 9075 / NRRL 31084</strain>
    </source>
</reference>
<reference evidence="1 3" key="3">
    <citation type="journal article" date="2015" name="BMC Genomics">
        <title>The completed genome sequence of the pathogenic ascomycete fungus Fusarium graminearum.</title>
        <authorList>
            <person name="King R."/>
            <person name="Urban M."/>
            <person name="Hammond-Kosack M.C."/>
            <person name="Hassani-Pak K."/>
            <person name="Hammond-Kosack K.E."/>
        </authorList>
    </citation>
    <scope>NUCLEOTIDE SEQUENCE [LARGE SCALE GENOMIC DNA]</scope>
    <source>
        <strain evidence="3">ATCC MYA-4620 / CBS 123657 / FGSC 9075 / NRRL 31084 / PH-1</strain>
        <strain evidence="1">PH-1</strain>
    </source>
</reference>
<dbReference type="VEuPathDB" id="FungiDB:FGRAMPH1_01G17679"/>
<name>A0A098E526_GIBZE</name>
<dbReference type="Proteomes" id="UP000070720">
    <property type="component" value="Chromosome 3"/>
</dbReference>